<dbReference type="Gene3D" id="3.40.50.2300">
    <property type="match status" value="2"/>
</dbReference>
<proteinExistence type="predicted"/>
<sequence length="432" mass="46027">MSQGNRRQFLRGAVAGGAAGLTGLAGCIQSSGDGNGDGNGNENGNGNGNGNGGASGTVPLAVLEPFTGPFSALAEERHRGTELAIEQINESDEYEFEFEYEDYDTQLDSESAIQEANNAVQSQGAEFFTGCISSSVALAMNDFAQSNEVLYTPGAADVSITGENCNEWVFRFETSTAQIAEVMSRWLAEEMGGRLFYHIADYAYGDSVHNEIGTRMENLSDDYEEVGVTRSDPGSSNFASFITQISEASDEADALVVGMTGGDLATFLTQAKDNGLHDEIPIVTTTGSFRAVMAGAGEGAYGIYSGTRYVPTIETGDNQTFVSDYQDAYDGELPDNFSRVGYESIRMVANGIQEAGSTDPADVKDVLPGLEHETIFGPVEFRECDQQATNPVWMAECVEPEEGDIADVNLLDGWELDGEEAAPDCESTGCSL</sequence>
<dbReference type="InterPro" id="IPR051010">
    <property type="entry name" value="BCAA_transport"/>
</dbReference>
<accession>A0A9E7NBR8</accession>
<evidence type="ECO:0000313" key="5">
    <source>
        <dbReference type="Proteomes" id="UP001056855"/>
    </source>
</evidence>
<evidence type="ECO:0000313" key="4">
    <source>
        <dbReference type="EMBL" id="UTF55382.1"/>
    </source>
</evidence>
<keyword evidence="5" id="KW-1185">Reference proteome</keyword>
<feature type="compositionally biased region" description="Gly residues" evidence="2">
    <location>
        <begin position="35"/>
        <end position="55"/>
    </location>
</feature>
<dbReference type="PANTHER" id="PTHR30483:SF6">
    <property type="entry name" value="PERIPLASMIC BINDING PROTEIN OF ABC TRANSPORTER FOR NATURAL AMINO ACIDS"/>
    <property type="match status" value="1"/>
</dbReference>
<reference evidence="4" key="1">
    <citation type="submission" date="2022-06" db="EMBL/GenBank/DDBJ databases">
        <title>Diverse halophilic archaea isolated from saline environments.</title>
        <authorList>
            <person name="Cui H.-L."/>
        </authorList>
    </citation>
    <scope>NUCLEOTIDE SEQUENCE</scope>
    <source>
        <strain evidence="4">WLHS1</strain>
    </source>
</reference>
<dbReference type="Proteomes" id="UP001056855">
    <property type="component" value="Chromosome"/>
</dbReference>
<dbReference type="InterPro" id="IPR028082">
    <property type="entry name" value="Peripla_BP_I"/>
</dbReference>
<dbReference type="KEGG" id="sawl:NGM29_09075"/>
<dbReference type="AlphaFoldDB" id="A0A9E7NBR8"/>
<keyword evidence="1" id="KW-0732">Signal</keyword>
<dbReference type="InterPro" id="IPR028081">
    <property type="entry name" value="Leu-bd"/>
</dbReference>
<dbReference type="PROSITE" id="PS51257">
    <property type="entry name" value="PROKAR_LIPOPROTEIN"/>
    <property type="match status" value="1"/>
</dbReference>
<feature type="domain" description="Leucine-binding protein" evidence="3">
    <location>
        <begin position="57"/>
        <end position="398"/>
    </location>
</feature>
<dbReference type="InterPro" id="IPR006311">
    <property type="entry name" value="TAT_signal"/>
</dbReference>
<protein>
    <submittedName>
        <fullName evidence="4">ABC transporter substrate-binding protein</fullName>
    </submittedName>
</protein>
<dbReference type="GeneID" id="73290195"/>
<evidence type="ECO:0000259" key="3">
    <source>
        <dbReference type="Pfam" id="PF13458"/>
    </source>
</evidence>
<organism evidence="4 5">
    <name type="scientific">Natronosalvus rutilus</name>
    <dbReference type="NCBI Taxonomy" id="2953753"/>
    <lineage>
        <taxon>Archaea</taxon>
        <taxon>Methanobacteriati</taxon>
        <taxon>Methanobacteriota</taxon>
        <taxon>Stenosarchaea group</taxon>
        <taxon>Halobacteria</taxon>
        <taxon>Halobacteriales</taxon>
        <taxon>Natrialbaceae</taxon>
        <taxon>Natronosalvus</taxon>
    </lineage>
</organism>
<dbReference type="PROSITE" id="PS51318">
    <property type="entry name" value="TAT"/>
    <property type="match status" value="1"/>
</dbReference>
<name>A0A9E7NBR8_9EURY</name>
<evidence type="ECO:0000256" key="1">
    <source>
        <dbReference type="ARBA" id="ARBA00022729"/>
    </source>
</evidence>
<dbReference type="SUPFAM" id="SSF53822">
    <property type="entry name" value="Periplasmic binding protein-like I"/>
    <property type="match status" value="1"/>
</dbReference>
<evidence type="ECO:0000256" key="2">
    <source>
        <dbReference type="SAM" id="MobiDB-lite"/>
    </source>
</evidence>
<dbReference type="PANTHER" id="PTHR30483">
    <property type="entry name" value="LEUCINE-SPECIFIC-BINDING PROTEIN"/>
    <property type="match status" value="1"/>
</dbReference>
<gene>
    <name evidence="4" type="ORF">NGM29_09075</name>
</gene>
<feature type="region of interest" description="Disordered" evidence="2">
    <location>
        <begin position="35"/>
        <end position="58"/>
    </location>
</feature>
<dbReference type="Pfam" id="PF13458">
    <property type="entry name" value="Peripla_BP_6"/>
    <property type="match status" value="1"/>
</dbReference>
<dbReference type="RefSeq" id="WP_254160340.1">
    <property type="nucleotide sequence ID" value="NZ_CP100355.1"/>
</dbReference>
<dbReference type="EMBL" id="CP100355">
    <property type="protein sequence ID" value="UTF55382.1"/>
    <property type="molecule type" value="Genomic_DNA"/>
</dbReference>